<gene>
    <name evidence="2" type="ORF">OQ497_02735</name>
</gene>
<dbReference type="Proteomes" id="UP001301152">
    <property type="component" value="Unassembled WGS sequence"/>
</dbReference>
<name>A0ABT3QCD4_9PROT</name>
<sequence>MATATTVTVGCKLPGGLVLRLRDVTHTLAGANTSSVIGGYGLTRLPADFWQAWAEAYAHYPLLRQGLIFAQSTAEKGAAQAREQAELRSGLEAVNPHTPAPGISPV</sequence>
<reference evidence="2 3" key="1">
    <citation type="submission" date="2022-11" db="EMBL/GenBank/DDBJ databases">
        <title>Genome sequencing of Acetobacter type strain.</title>
        <authorList>
            <person name="Heo J."/>
            <person name="Lee D."/>
            <person name="Han B.-H."/>
            <person name="Hong S.-B."/>
            <person name="Kwon S.-W."/>
        </authorList>
    </citation>
    <scope>NUCLEOTIDE SEQUENCE [LARGE SCALE GENOMIC DNA]</scope>
    <source>
        <strain evidence="2 3">KACC 21253</strain>
    </source>
</reference>
<accession>A0ABT3QCD4</accession>
<organism evidence="2 3">
    <name type="scientific">Acetobacter thailandicus</name>
    <dbReference type="NCBI Taxonomy" id="1502842"/>
    <lineage>
        <taxon>Bacteria</taxon>
        <taxon>Pseudomonadati</taxon>
        <taxon>Pseudomonadota</taxon>
        <taxon>Alphaproteobacteria</taxon>
        <taxon>Acetobacterales</taxon>
        <taxon>Acetobacteraceae</taxon>
        <taxon>Acetobacter</taxon>
    </lineage>
</organism>
<proteinExistence type="predicted"/>
<feature type="region of interest" description="Disordered" evidence="1">
    <location>
        <begin position="81"/>
        <end position="106"/>
    </location>
</feature>
<keyword evidence="3" id="KW-1185">Reference proteome</keyword>
<evidence type="ECO:0000256" key="1">
    <source>
        <dbReference type="SAM" id="MobiDB-lite"/>
    </source>
</evidence>
<dbReference type="RefSeq" id="WP_086635040.1">
    <property type="nucleotide sequence ID" value="NZ_JAERKY010000003.1"/>
</dbReference>
<evidence type="ECO:0000313" key="3">
    <source>
        <dbReference type="Proteomes" id="UP001301152"/>
    </source>
</evidence>
<protein>
    <submittedName>
        <fullName evidence="2">Uncharacterized protein</fullName>
    </submittedName>
</protein>
<comment type="caution">
    <text evidence="2">The sequence shown here is derived from an EMBL/GenBank/DDBJ whole genome shotgun (WGS) entry which is preliminary data.</text>
</comment>
<dbReference type="EMBL" id="JAPIUZ010000001">
    <property type="protein sequence ID" value="MCX2562889.1"/>
    <property type="molecule type" value="Genomic_DNA"/>
</dbReference>
<evidence type="ECO:0000313" key="2">
    <source>
        <dbReference type="EMBL" id="MCX2562889.1"/>
    </source>
</evidence>